<evidence type="ECO:0000259" key="5">
    <source>
        <dbReference type="PROSITE" id="PS51194"/>
    </source>
</evidence>
<keyword evidence="7" id="KW-1185">Reference proteome</keyword>
<feature type="domain" description="Helicase ATP-binding" evidence="4">
    <location>
        <begin position="450"/>
        <end position="676"/>
    </location>
</feature>
<evidence type="ECO:0000313" key="7">
    <source>
        <dbReference type="Proteomes" id="UP001213000"/>
    </source>
</evidence>
<dbReference type="CDD" id="cd18793">
    <property type="entry name" value="SF2_C_SNF"/>
    <property type="match status" value="1"/>
</dbReference>
<reference evidence="6" key="1">
    <citation type="submission" date="2022-07" db="EMBL/GenBank/DDBJ databases">
        <title>Genome Sequence of Leucocoprinus birnbaumii.</title>
        <authorList>
            <person name="Buettner E."/>
        </authorList>
    </citation>
    <scope>NUCLEOTIDE SEQUENCE</scope>
    <source>
        <strain evidence="6">VT141</strain>
    </source>
</reference>
<dbReference type="GO" id="GO:0005524">
    <property type="term" value="F:ATP binding"/>
    <property type="evidence" value="ECO:0007669"/>
    <property type="project" value="InterPro"/>
</dbReference>
<dbReference type="InterPro" id="IPR027417">
    <property type="entry name" value="P-loop_NTPase"/>
</dbReference>
<dbReference type="Pfam" id="PF00176">
    <property type="entry name" value="SNF2-rel_dom"/>
    <property type="match status" value="1"/>
</dbReference>
<dbReference type="AlphaFoldDB" id="A0AAD5VER2"/>
<evidence type="ECO:0000313" key="6">
    <source>
        <dbReference type="EMBL" id="KAJ3555222.1"/>
    </source>
</evidence>
<dbReference type="Proteomes" id="UP001213000">
    <property type="component" value="Unassembled WGS sequence"/>
</dbReference>
<dbReference type="EMBL" id="JANIEX010001705">
    <property type="protein sequence ID" value="KAJ3555222.1"/>
    <property type="molecule type" value="Genomic_DNA"/>
</dbReference>
<evidence type="ECO:0000259" key="4">
    <source>
        <dbReference type="PROSITE" id="PS51192"/>
    </source>
</evidence>
<dbReference type="PROSITE" id="PS51192">
    <property type="entry name" value="HELICASE_ATP_BIND_1"/>
    <property type="match status" value="1"/>
</dbReference>
<protein>
    <recommendedName>
        <fullName evidence="8">P-loop containing nucleoside triphosphate hydrolase protein</fullName>
    </recommendedName>
</protein>
<accession>A0AAD5VER2</accession>
<dbReference type="InterPro" id="IPR038718">
    <property type="entry name" value="SNF2-like_sf"/>
</dbReference>
<dbReference type="InterPro" id="IPR014001">
    <property type="entry name" value="Helicase_ATP-bd"/>
</dbReference>
<gene>
    <name evidence="6" type="ORF">NP233_g12257</name>
</gene>
<dbReference type="SUPFAM" id="SSF52540">
    <property type="entry name" value="P-loop containing nucleoside triphosphate hydrolases"/>
    <property type="match status" value="2"/>
</dbReference>
<dbReference type="SMART" id="SM00490">
    <property type="entry name" value="HELICc"/>
    <property type="match status" value="1"/>
</dbReference>
<dbReference type="InterPro" id="IPR000330">
    <property type="entry name" value="SNF2_N"/>
</dbReference>
<dbReference type="Pfam" id="PF00271">
    <property type="entry name" value="Helicase_C"/>
    <property type="match status" value="1"/>
</dbReference>
<sequence>MHRHVFDTTCILSILSPNTIPLEQLRSRPTISTSDDFVVRTTAPILLCLAILPHVLLCVYTLLKALPGVGLLGRSGLAYTMACFPRTTSTFPPGWTRKNAEDVQSYFQNYLAQPNEDKKQQYQAKTNHPGKALWTEFMKRNWPRWKIHSAVVEELNEWDCHPTAIVIREHNGDHQQWPHADGYAATILNTLGMKLFGEEAFLPNTSTLPQCVRKPLTIFVQRSWDTLRKAVARLKSSAAKVEADARASFAELEGGKITKRSVAKAIQDVAQWKEVSELYNTTENIAKADEMLGDLQVIMETLGVDIPKEKRVAKKVPCKVSKKGLLTLATEEDVTDLRNLYHDYFEANVLGDEEQPLAALPTALQDLPAGDIGMDTEATMKFETLAQRLGFYTGLPPVFNAHRHRSGISSWDNAQIFEQDPSPTELSPLSLHWHQLAGVHSIVRRCFVSDKDPHLCKGILVADEVGLGKTTQAITFIAFLNQCIFSQANNQTLPPILIERPYLGAAKKIPSHPHLIICPGTLIAQWVSELKTLFRPKMVDILVYDSSTDGAQFWGPDGPVKKSRHNQHNVVIVASQSVVANEFRDRHMLHQKQKKGALPWDIPPQKQKATFSDSLFGQWFLTVTVDEAHHLRNLGIKHTATLRLLERSTLRLIMTATPLHTSSKDISSLGRLVGVSYFMDEMALFDEKADNSRIRKAKKLDDDGETLRVEQLQITRRLHGKCKDRMLRRTATSKNSENKPLIDLPPYEEILAILTLTPREMEIIKDRSEAAKAVIAHYASGIIRTRNFYLEYRTAVGFANDNPGNPLPKFQSLDEWEEMKSTKMDVCAKLCSHLLIHDDVEDVRFENGQALIPVVELDPKEPVKKTRRIIIYSEFTSMAPLLQNVLSLYGIKSLAINGAISLEERDKRVKKLYDDDNDFRVLIFSSVGTVGLNLAIADIVIFFDQPWSSQDEQQIIGRAHRQPQSKVVKVFYLLANDSADLLMNSMARNKRDMFDAFVNKELREGTCPIYAQLCNHY</sequence>
<comment type="caution">
    <text evidence="6">The sequence shown here is derived from an EMBL/GenBank/DDBJ whole genome shotgun (WGS) entry which is preliminary data.</text>
</comment>
<proteinExistence type="predicted"/>
<organism evidence="6 7">
    <name type="scientific">Leucocoprinus birnbaumii</name>
    <dbReference type="NCBI Taxonomy" id="56174"/>
    <lineage>
        <taxon>Eukaryota</taxon>
        <taxon>Fungi</taxon>
        <taxon>Dikarya</taxon>
        <taxon>Basidiomycota</taxon>
        <taxon>Agaricomycotina</taxon>
        <taxon>Agaricomycetes</taxon>
        <taxon>Agaricomycetidae</taxon>
        <taxon>Agaricales</taxon>
        <taxon>Agaricineae</taxon>
        <taxon>Agaricaceae</taxon>
        <taxon>Leucocoprinus</taxon>
    </lineage>
</organism>
<evidence type="ECO:0000256" key="1">
    <source>
        <dbReference type="ARBA" id="ARBA00022741"/>
    </source>
</evidence>
<keyword evidence="2" id="KW-0378">Hydrolase</keyword>
<dbReference type="PANTHER" id="PTHR10799">
    <property type="entry name" value="SNF2/RAD54 HELICASE FAMILY"/>
    <property type="match status" value="1"/>
</dbReference>
<dbReference type="PROSITE" id="PS51194">
    <property type="entry name" value="HELICASE_CTER"/>
    <property type="match status" value="1"/>
</dbReference>
<evidence type="ECO:0000256" key="2">
    <source>
        <dbReference type="ARBA" id="ARBA00022801"/>
    </source>
</evidence>
<dbReference type="Gene3D" id="3.40.50.300">
    <property type="entry name" value="P-loop containing nucleotide triphosphate hydrolases"/>
    <property type="match status" value="1"/>
</dbReference>
<keyword evidence="1" id="KW-0547">Nucleotide-binding</keyword>
<dbReference type="InterPro" id="IPR049730">
    <property type="entry name" value="SNF2/RAD54-like_C"/>
</dbReference>
<dbReference type="Gene3D" id="3.40.50.10810">
    <property type="entry name" value="Tandem AAA-ATPase domain"/>
    <property type="match status" value="1"/>
</dbReference>
<feature type="domain" description="Helicase C-terminal" evidence="5">
    <location>
        <begin position="858"/>
        <end position="1005"/>
    </location>
</feature>
<dbReference type="SMART" id="SM00487">
    <property type="entry name" value="DEXDc"/>
    <property type="match status" value="1"/>
</dbReference>
<dbReference type="InterPro" id="IPR001650">
    <property type="entry name" value="Helicase_C-like"/>
</dbReference>
<name>A0AAD5VER2_9AGAR</name>
<evidence type="ECO:0000256" key="3">
    <source>
        <dbReference type="ARBA" id="ARBA00022840"/>
    </source>
</evidence>
<evidence type="ECO:0008006" key="8">
    <source>
        <dbReference type="Google" id="ProtNLM"/>
    </source>
</evidence>
<keyword evidence="3" id="KW-0067">ATP-binding</keyword>
<dbReference type="GO" id="GO:0016787">
    <property type="term" value="F:hydrolase activity"/>
    <property type="evidence" value="ECO:0007669"/>
    <property type="project" value="UniProtKB-KW"/>
</dbReference>